<evidence type="ECO:0000313" key="3">
    <source>
        <dbReference type="Proteomes" id="UP001049176"/>
    </source>
</evidence>
<dbReference type="AlphaFoldDB" id="A0A9P7RPT2"/>
<gene>
    <name evidence="2" type="ORF">E1B28_013015</name>
</gene>
<feature type="signal peptide" evidence="1">
    <location>
        <begin position="1"/>
        <end position="20"/>
    </location>
</feature>
<name>A0A9P7RPT2_9AGAR</name>
<proteinExistence type="predicted"/>
<dbReference type="RefSeq" id="XP_043003507.1">
    <property type="nucleotide sequence ID" value="XM_043158164.1"/>
</dbReference>
<keyword evidence="1" id="KW-0732">Signal</keyword>
<dbReference type="GeneID" id="66082090"/>
<reference evidence="2" key="1">
    <citation type="journal article" date="2021" name="Genome Biol. Evol.">
        <title>The assembled and annotated genome of the fairy-ring fungus Marasmius oreades.</title>
        <authorList>
            <person name="Hiltunen M."/>
            <person name="Ament-Velasquez S.L."/>
            <person name="Johannesson H."/>
        </authorList>
    </citation>
    <scope>NUCLEOTIDE SEQUENCE</scope>
    <source>
        <strain evidence="2">03SP1</strain>
    </source>
</reference>
<protein>
    <recommendedName>
        <fullName evidence="4">Fucose-specific lectin</fullName>
    </recommendedName>
</protein>
<comment type="caution">
    <text evidence="2">The sequence shown here is derived from an EMBL/GenBank/DDBJ whole genome shotgun (WGS) entry which is preliminary data.</text>
</comment>
<dbReference type="Proteomes" id="UP001049176">
    <property type="component" value="Chromosome 9"/>
</dbReference>
<dbReference type="SUPFAM" id="SSF89372">
    <property type="entry name" value="Fucose-specific lectin"/>
    <property type="match status" value="1"/>
</dbReference>
<keyword evidence="3" id="KW-1185">Reference proteome</keyword>
<evidence type="ECO:0000256" key="1">
    <source>
        <dbReference type="SAM" id="SignalP"/>
    </source>
</evidence>
<feature type="chain" id="PRO_5040164798" description="Fucose-specific lectin" evidence="1">
    <location>
        <begin position="21"/>
        <end position="384"/>
    </location>
</feature>
<dbReference type="OrthoDB" id="407298at2759"/>
<evidence type="ECO:0000313" key="2">
    <source>
        <dbReference type="EMBL" id="KAG7087036.1"/>
    </source>
</evidence>
<sequence>MVSSKSLFLALPFLAHCTHAAPTNSSQTANLAATFPNVPAIQDVAVVQGANNHPAFLFYQDVASADLIAATVSEDGSEIINTESIVPNAELFIGGPIAAVTLDASELSVFYVNQDTVISEVRRDSTTGEWTRGSACPECIDNQVSFKILRASKILFPMWTSNTASTAEIRLVFVPPSSTGDAVTVSEAERQNGVWSLHPLVTSQNTPAQINTDAFGDIIAIQGADNKPSFLLYRDFTNQAMGDLKSVTITDAFSVGHVAAETSIVPANGMFEDCPLAVVQLGQGASDLGDIRVFYGNADFILSEIRWTGGSGWVGGSDCPECIENQASFELFGRSVLYAMGTEDSQTGSTEIRLGFETGSPDNDGDFGKIVEVVSKDGVWSPST</sequence>
<evidence type="ECO:0008006" key="4">
    <source>
        <dbReference type="Google" id="ProtNLM"/>
    </source>
</evidence>
<dbReference type="EMBL" id="CM032189">
    <property type="protein sequence ID" value="KAG7087036.1"/>
    <property type="molecule type" value="Genomic_DNA"/>
</dbReference>
<organism evidence="2 3">
    <name type="scientific">Marasmius oreades</name>
    <name type="common">fairy-ring Marasmius</name>
    <dbReference type="NCBI Taxonomy" id="181124"/>
    <lineage>
        <taxon>Eukaryota</taxon>
        <taxon>Fungi</taxon>
        <taxon>Dikarya</taxon>
        <taxon>Basidiomycota</taxon>
        <taxon>Agaricomycotina</taxon>
        <taxon>Agaricomycetes</taxon>
        <taxon>Agaricomycetidae</taxon>
        <taxon>Agaricales</taxon>
        <taxon>Marasmiineae</taxon>
        <taxon>Marasmiaceae</taxon>
        <taxon>Marasmius</taxon>
    </lineage>
</organism>
<dbReference type="Gene3D" id="2.120.10.70">
    <property type="entry name" value="Fucose-specific lectin"/>
    <property type="match status" value="2"/>
</dbReference>
<accession>A0A9P7RPT2</accession>
<dbReference type="KEGG" id="more:E1B28_013015"/>